<dbReference type="AlphaFoldDB" id="A0A1G4BNG8"/>
<sequence length="173" mass="18823">MIWFIIFFITLASCSPFLQPLVQERGSALSCLGYRGAPAGLPGFIIDLRQQIEAHVYNGDDIPPIEQIPLSSWAGSDQDHHFAYRAWRTTPAEGTALFEVTLEVQVTGSANVFVEFGAQSARVDDDPGLSHVTNGLANGSGSNRIPRRTAYSLQIGIIHQNITTAWPEIGVSI</sequence>
<reference evidence="1 2" key="1">
    <citation type="submission" date="2016-09" db="EMBL/GenBank/DDBJ databases">
        <authorList>
            <person name="Capua I."/>
            <person name="De Benedictis P."/>
            <person name="Joannis T."/>
            <person name="Lombin L.H."/>
            <person name="Cattoli G."/>
        </authorList>
    </citation>
    <scope>NUCLEOTIDE SEQUENCE [LARGE SCALE GENOMIC DNA]</scope>
    <source>
        <strain evidence="1 2">IMI 309357</strain>
    </source>
</reference>
<protein>
    <submittedName>
        <fullName evidence="1">Histidine permease</fullName>
    </submittedName>
</protein>
<accession>A0A1G4BNG8</accession>
<proteinExistence type="predicted"/>
<dbReference type="EMBL" id="MJBS01000009">
    <property type="protein sequence ID" value="OHF02954.1"/>
    <property type="molecule type" value="Genomic_DNA"/>
</dbReference>
<evidence type="ECO:0000313" key="2">
    <source>
        <dbReference type="Proteomes" id="UP000176998"/>
    </source>
</evidence>
<evidence type="ECO:0000313" key="1">
    <source>
        <dbReference type="EMBL" id="OHF02954.1"/>
    </source>
</evidence>
<gene>
    <name evidence="1" type="ORF">CORC01_01712</name>
</gene>
<dbReference type="GeneID" id="34554876"/>
<dbReference type="RefSeq" id="XP_022480092.1">
    <property type="nucleotide sequence ID" value="XM_022613366.1"/>
</dbReference>
<dbReference type="Proteomes" id="UP000176998">
    <property type="component" value="Unassembled WGS sequence"/>
</dbReference>
<dbReference type="OrthoDB" id="4806096at2759"/>
<keyword evidence="2" id="KW-1185">Reference proteome</keyword>
<comment type="caution">
    <text evidence="1">The sequence shown here is derived from an EMBL/GenBank/DDBJ whole genome shotgun (WGS) entry which is preliminary data.</text>
</comment>
<name>A0A1G4BNG8_9PEZI</name>
<organism evidence="1 2">
    <name type="scientific">Colletotrichum orchidophilum</name>
    <dbReference type="NCBI Taxonomy" id="1209926"/>
    <lineage>
        <taxon>Eukaryota</taxon>
        <taxon>Fungi</taxon>
        <taxon>Dikarya</taxon>
        <taxon>Ascomycota</taxon>
        <taxon>Pezizomycotina</taxon>
        <taxon>Sordariomycetes</taxon>
        <taxon>Hypocreomycetidae</taxon>
        <taxon>Glomerellales</taxon>
        <taxon>Glomerellaceae</taxon>
        <taxon>Colletotrichum</taxon>
    </lineage>
</organism>